<evidence type="ECO:0000256" key="1">
    <source>
        <dbReference type="PROSITE-ProRule" id="PRU00339"/>
    </source>
</evidence>
<gene>
    <name evidence="2" type="ORF">EVOR1521_LOCUS21380</name>
</gene>
<keyword evidence="1" id="KW-0802">TPR repeat</keyword>
<dbReference type="InterPro" id="IPR019734">
    <property type="entry name" value="TPR_rpt"/>
</dbReference>
<dbReference type="Gene3D" id="1.25.40.10">
    <property type="entry name" value="Tetratricopeptide repeat domain"/>
    <property type="match status" value="1"/>
</dbReference>
<dbReference type="PROSITE" id="PS50005">
    <property type="entry name" value="TPR"/>
    <property type="match status" value="1"/>
</dbReference>
<evidence type="ECO:0000313" key="3">
    <source>
        <dbReference type="Proteomes" id="UP001178507"/>
    </source>
</evidence>
<comment type="caution">
    <text evidence="2">The sequence shown here is derived from an EMBL/GenBank/DDBJ whole genome shotgun (WGS) entry which is preliminary data.</text>
</comment>
<organism evidence="2 3">
    <name type="scientific">Effrenium voratum</name>
    <dbReference type="NCBI Taxonomy" id="2562239"/>
    <lineage>
        <taxon>Eukaryota</taxon>
        <taxon>Sar</taxon>
        <taxon>Alveolata</taxon>
        <taxon>Dinophyceae</taxon>
        <taxon>Suessiales</taxon>
        <taxon>Symbiodiniaceae</taxon>
        <taxon>Effrenium</taxon>
    </lineage>
</organism>
<evidence type="ECO:0000313" key="2">
    <source>
        <dbReference type="EMBL" id="CAJ1397341.1"/>
    </source>
</evidence>
<dbReference type="Proteomes" id="UP001178507">
    <property type="component" value="Unassembled WGS sequence"/>
</dbReference>
<feature type="repeat" description="TPR" evidence="1">
    <location>
        <begin position="450"/>
        <end position="483"/>
    </location>
</feature>
<dbReference type="AlphaFoldDB" id="A0AA36NBH8"/>
<dbReference type="SUPFAM" id="SSF48452">
    <property type="entry name" value="TPR-like"/>
    <property type="match status" value="1"/>
</dbReference>
<keyword evidence="3" id="KW-1185">Reference proteome</keyword>
<name>A0AA36NBH8_9DINO</name>
<accession>A0AA36NBH8</accession>
<sequence length="712" mass="79669">MSVFLDAANLPGVGEDIDSDVGGSGGCAKQHGELISVAFWGICDIKYDPRAPPGRRVQVLELGDGRSSRFSHHGRFIKEKFDSQYCMARAPIKRAVMTENKKFTHDMFVQEGFAELRPPTCAYARRYEATLARRILEDLDVAKGAVVLKLCNRSRGAGVVVVPAEELDAVLRQLLSPPVDLDAWLAKRRENALQEGKLLEEQCIHWWSNECPLFVVEKCCASIPVPKEGDDGLFDGTLRVAFALHRPKSVSKYQGTPRGWIRRSARASKRQDEVQVKPFEIDWLGGYWKLPKFPLPEANGSVGLQAIHDRVVSSFNSVDKRTAPVDPKDLQEVYQALTPALPRIFSSGAISVQMIMNVYRQDDLFCAFALARVAAAMRVDHLERALGLFDLARRKVKEPPKREGLRDFLPELSVLSYIDRNVGVCSALLQKWEDAARLWRSALQLFPVNATAHYLHGRYCQEVGKYDDGVECMMRAIALDPDFKLPYQGLGNCQLLRRDFEGAMAACLACLRRHPDAPFAQFIAGQCLYHVLRDPGGRCFSPAENQRLSAKAARALDLAKRRHPDQWSEGDQVMLDYVKGSPAERSQLPAQDLHIWKLHGFRPCQTLRRRLLDVAHWAFVVMSFGGAVLLRAPESLGFTALVAAASLAFRLSMRNQCIITSVARTSSLPRISGKAVTRFFLALLLVSVARLALQLAFGRGFPWDQLIRAIRH</sequence>
<dbReference type="InterPro" id="IPR011990">
    <property type="entry name" value="TPR-like_helical_dom_sf"/>
</dbReference>
<proteinExistence type="predicted"/>
<reference evidence="2" key="1">
    <citation type="submission" date="2023-08" db="EMBL/GenBank/DDBJ databases">
        <authorList>
            <person name="Chen Y."/>
            <person name="Shah S."/>
            <person name="Dougan E. K."/>
            <person name="Thang M."/>
            <person name="Chan C."/>
        </authorList>
    </citation>
    <scope>NUCLEOTIDE SEQUENCE</scope>
</reference>
<dbReference type="EMBL" id="CAUJNA010003263">
    <property type="protein sequence ID" value="CAJ1397341.1"/>
    <property type="molecule type" value="Genomic_DNA"/>
</dbReference>
<protein>
    <submittedName>
        <fullName evidence="2">Uncharacterized protein</fullName>
    </submittedName>
</protein>
<dbReference type="SMART" id="SM00028">
    <property type="entry name" value="TPR"/>
    <property type="match status" value="3"/>
</dbReference>